<evidence type="ECO:0000313" key="8">
    <source>
        <dbReference type="Proteomes" id="UP000325690"/>
    </source>
</evidence>
<evidence type="ECO:0000313" key="7">
    <source>
        <dbReference type="EMBL" id="KAB7759646.1"/>
    </source>
</evidence>
<dbReference type="CDD" id="cd04301">
    <property type="entry name" value="NAT_SF"/>
    <property type="match status" value="1"/>
</dbReference>
<dbReference type="RefSeq" id="WP_003887343.1">
    <property type="nucleotide sequence ID" value="NZ_ANBO01000001.1"/>
</dbReference>
<dbReference type="AlphaFoldDB" id="A0A5N5VD23"/>
<proteinExistence type="predicted"/>
<evidence type="ECO:0000256" key="2">
    <source>
        <dbReference type="ARBA" id="ARBA00022649"/>
    </source>
</evidence>
<gene>
    <name evidence="7" type="ORF">MPHL21000_01030</name>
</gene>
<dbReference type="Pfam" id="PF13508">
    <property type="entry name" value="Acetyltransf_7"/>
    <property type="match status" value="1"/>
</dbReference>
<dbReference type="Proteomes" id="UP000325690">
    <property type="component" value="Unassembled WGS sequence"/>
</dbReference>
<evidence type="ECO:0000259" key="6">
    <source>
        <dbReference type="PROSITE" id="PS51186"/>
    </source>
</evidence>
<keyword evidence="8" id="KW-1185">Reference proteome</keyword>
<dbReference type="InterPro" id="IPR016181">
    <property type="entry name" value="Acyl_CoA_acyltransferase"/>
</dbReference>
<dbReference type="EMBL" id="ANBP01000001">
    <property type="protein sequence ID" value="KAB7759646.1"/>
    <property type="molecule type" value="Genomic_DNA"/>
</dbReference>
<keyword evidence="2" id="KW-1277">Toxin-antitoxin system</keyword>
<keyword evidence="4" id="KW-0012">Acyltransferase</keyword>
<sequence>MSYSQPRPIREDDEVGHFDCGDDPLNTYLIKKAVSNHRSGASRCFVTCREGRVVGYYALAAGSVERKAVSGRFRRNMPDPIPVILLTRLAVDRREQGKGLGRHLLRDAITRTVYVADHIGARAMLVHAIDEDARNFYSRFDFEQSPTDPLHLLLSIKDARILITPH</sequence>
<comment type="caution">
    <text evidence="7">The sequence shown here is derived from an EMBL/GenBank/DDBJ whole genome shotgun (WGS) entry which is preliminary data.</text>
</comment>
<evidence type="ECO:0000256" key="4">
    <source>
        <dbReference type="ARBA" id="ARBA00023315"/>
    </source>
</evidence>
<dbReference type="GeneID" id="74304959"/>
<dbReference type="PANTHER" id="PTHR36449:SF1">
    <property type="entry name" value="ACETYLTRANSFERASE"/>
    <property type="match status" value="1"/>
</dbReference>
<organism evidence="7 8">
    <name type="scientific">Mycolicibacterium phlei DSM 43239 = CCUG 21000</name>
    <dbReference type="NCBI Taxonomy" id="1226750"/>
    <lineage>
        <taxon>Bacteria</taxon>
        <taxon>Bacillati</taxon>
        <taxon>Actinomycetota</taxon>
        <taxon>Actinomycetes</taxon>
        <taxon>Mycobacteriales</taxon>
        <taxon>Mycobacteriaceae</taxon>
        <taxon>Mycolicibacterium</taxon>
    </lineage>
</organism>
<dbReference type="PANTHER" id="PTHR36449">
    <property type="entry name" value="ACETYLTRANSFERASE-RELATED"/>
    <property type="match status" value="1"/>
</dbReference>
<dbReference type="GO" id="GO:0016747">
    <property type="term" value="F:acyltransferase activity, transferring groups other than amino-acyl groups"/>
    <property type="evidence" value="ECO:0007669"/>
    <property type="project" value="InterPro"/>
</dbReference>
<feature type="domain" description="N-acetyltransferase" evidence="6">
    <location>
        <begin position="4"/>
        <end position="160"/>
    </location>
</feature>
<dbReference type="Gene3D" id="3.40.630.30">
    <property type="match status" value="1"/>
</dbReference>
<keyword evidence="3 7" id="KW-0808">Transferase</keyword>
<evidence type="ECO:0000256" key="3">
    <source>
        <dbReference type="ARBA" id="ARBA00022679"/>
    </source>
</evidence>
<dbReference type="SUPFAM" id="SSF55729">
    <property type="entry name" value="Acyl-CoA N-acyltransferases (Nat)"/>
    <property type="match status" value="1"/>
</dbReference>
<evidence type="ECO:0000256" key="5">
    <source>
        <dbReference type="ARBA" id="ARBA00049880"/>
    </source>
</evidence>
<keyword evidence="1" id="KW-0678">Repressor</keyword>
<dbReference type="PROSITE" id="PS51186">
    <property type="entry name" value="GNAT"/>
    <property type="match status" value="1"/>
</dbReference>
<name>A0A5N5VD23_MYCPH</name>
<reference evidence="7 8" key="1">
    <citation type="submission" date="2012-10" db="EMBL/GenBank/DDBJ databases">
        <title>The draft sequence of the Mycobacterium pheli genome.</title>
        <authorList>
            <person name="Pettersson B.M.F."/>
            <person name="Das S."/>
            <person name="Dasgupta S."/>
            <person name="Bhattacharya A."/>
            <person name="Kirsebom L.A."/>
        </authorList>
    </citation>
    <scope>NUCLEOTIDE SEQUENCE [LARGE SCALE GENOMIC DNA]</scope>
    <source>
        <strain evidence="7 8">CCUG 21000</strain>
    </source>
</reference>
<protein>
    <submittedName>
        <fullName evidence="7">N-acetyltransferase GCN5</fullName>
    </submittedName>
</protein>
<comment type="catalytic activity">
    <reaction evidence="5">
        <text>glycyl-tRNA(Gly) + acetyl-CoA = N-acetylglycyl-tRNA(Gly) + CoA + H(+)</text>
        <dbReference type="Rhea" id="RHEA:81867"/>
        <dbReference type="Rhea" id="RHEA-COMP:9683"/>
        <dbReference type="Rhea" id="RHEA-COMP:19766"/>
        <dbReference type="ChEBI" id="CHEBI:15378"/>
        <dbReference type="ChEBI" id="CHEBI:57287"/>
        <dbReference type="ChEBI" id="CHEBI:57288"/>
        <dbReference type="ChEBI" id="CHEBI:78522"/>
        <dbReference type="ChEBI" id="CHEBI:232036"/>
    </reaction>
</comment>
<dbReference type="InterPro" id="IPR000182">
    <property type="entry name" value="GNAT_dom"/>
</dbReference>
<accession>A0A5N5VD23</accession>
<evidence type="ECO:0000256" key="1">
    <source>
        <dbReference type="ARBA" id="ARBA00022491"/>
    </source>
</evidence>